<organism evidence="2 3">
    <name type="scientific">Colletotrichum liriopes</name>
    <dbReference type="NCBI Taxonomy" id="708192"/>
    <lineage>
        <taxon>Eukaryota</taxon>
        <taxon>Fungi</taxon>
        <taxon>Dikarya</taxon>
        <taxon>Ascomycota</taxon>
        <taxon>Pezizomycotina</taxon>
        <taxon>Sordariomycetes</taxon>
        <taxon>Hypocreomycetidae</taxon>
        <taxon>Glomerellales</taxon>
        <taxon>Glomerellaceae</taxon>
        <taxon>Colletotrichum</taxon>
        <taxon>Colletotrichum spaethianum species complex</taxon>
    </lineage>
</organism>
<evidence type="ECO:0000313" key="3">
    <source>
        <dbReference type="Proteomes" id="UP001055172"/>
    </source>
</evidence>
<proteinExistence type="predicted"/>
<reference evidence="2 3" key="1">
    <citation type="submission" date="2021-07" db="EMBL/GenBank/DDBJ databases">
        <title>Genome data of Colletotrichum spaethianum.</title>
        <authorList>
            <person name="Utami Y.D."/>
            <person name="Hiruma K."/>
        </authorList>
    </citation>
    <scope>NUCLEOTIDE SEQUENCE [LARGE SCALE GENOMIC DNA]</scope>
    <source>
        <strain evidence="2 3">MAFF 242679</strain>
    </source>
</reference>
<keyword evidence="3" id="KW-1185">Reference proteome</keyword>
<feature type="region of interest" description="Disordered" evidence="1">
    <location>
        <begin position="1"/>
        <end position="31"/>
    </location>
</feature>
<dbReference type="Proteomes" id="UP001055172">
    <property type="component" value="Unassembled WGS sequence"/>
</dbReference>
<gene>
    <name evidence="2" type="ORF">ColLi_05553</name>
</gene>
<name>A0AA37GKP0_9PEZI</name>
<feature type="compositionally biased region" description="Acidic residues" evidence="1">
    <location>
        <begin position="16"/>
        <end position="25"/>
    </location>
</feature>
<dbReference type="AlphaFoldDB" id="A0AA37GKP0"/>
<protein>
    <submittedName>
        <fullName evidence="2">Uncharacterized protein</fullName>
    </submittedName>
</protein>
<evidence type="ECO:0000256" key="1">
    <source>
        <dbReference type="SAM" id="MobiDB-lite"/>
    </source>
</evidence>
<accession>A0AA37GKP0</accession>
<dbReference type="EMBL" id="BPPX01000010">
    <property type="protein sequence ID" value="GJC82715.1"/>
    <property type="molecule type" value="Genomic_DNA"/>
</dbReference>
<evidence type="ECO:0000313" key="2">
    <source>
        <dbReference type="EMBL" id="GJC82715.1"/>
    </source>
</evidence>
<comment type="caution">
    <text evidence="2">The sequence shown here is derived from an EMBL/GenBank/DDBJ whole genome shotgun (WGS) entry which is preliminary data.</text>
</comment>
<sequence length="133" mass="15165">MPDDEEILELNKLSEGDPDSEDEGEFTGNEAAENTLRYHNTVAVLVKKKSVHRYMGQVTQYSSTGNLYTENMVQMVIDDMAGLWKIKLPMIVRDLQYLKSYGRLWGPGGARKYLPLWPCTGLWILKIALSIRV</sequence>